<name>A0ABX0SEZ2_9ACTN</name>
<dbReference type="Proteomes" id="UP000749311">
    <property type="component" value="Unassembled WGS sequence"/>
</dbReference>
<dbReference type="InterPro" id="IPR015424">
    <property type="entry name" value="PyrdxlP-dep_Trfase"/>
</dbReference>
<organism evidence="1 2">
    <name type="scientific">Brooklawnia cerclae</name>
    <dbReference type="NCBI Taxonomy" id="349934"/>
    <lineage>
        <taxon>Bacteria</taxon>
        <taxon>Bacillati</taxon>
        <taxon>Actinomycetota</taxon>
        <taxon>Actinomycetes</taxon>
        <taxon>Propionibacteriales</taxon>
        <taxon>Propionibacteriaceae</taxon>
        <taxon>Brooklawnia</taxon>
    </lineage>
</organism>
<proteinExistence type="predicted"/>
<keyword evidence="2" id="KW-1185">Reference proteome</keyword>
<reference evidence="1 2" key="1">
    <citation type="submission" date="2020-02" db="EMBL/GenBank/DDBJ databases">
        <title>Sequencing the genomes of 1000 actinobacteria strains.</title>
        <authorList>
            <person name="Klenk H.-P."/>
        </authorList>
    </citation>
    <scope>NUCLEOTIDE SEQUENCE [LARGE SCALE GENOMIC DNA]</scope>
    <source>
        <strain evidence="1 2">DSM 19609</strain>
    </source>
</reference>
<dbReference type="RefSeq" id="WP_167166291.1">
    <property type="nucleotide sequence ID" value="NZ_BAAAOO010000015.1"/>
</dbReference>
<evidence type="ECO:0000313" key="1">
    <source>
        <dbReference type="EMBL" id="NIH56960.1"/>
    </source>
</evidence>
<gene>
    <name evidence="1" type="ORF">FB473_001605</name>
</gene>
<dbReference type="InterPro" id="IPR015421">
    <property type="entry name" value="PyrdxlP-dep_Trfase_major"/>
</dbReference>
<sequence length="305" mass="33862">MDWPGDATLTAFGRQALSLVAQELRKFRVTSLLAPDYYCPTMLVPFSMEGIHVHVVETGHDCLMRSHALDEALRTHRGSAVLHCETFGSRADEELADVLCTARQAGTKVVIDRTHSWPEPGEDSGDYIVASLRKMVPTPDGAYVTGLRLPPRVIPNEATRRATRARMSHLANPTLETFEAAEDLADDAWVPAPPSLEAMSRVDEFDHESDRTQRARTAAALRHALTGMDIVNPDASCCVALSHPRAHQIMDTLAARGVHGPIYWGQPLHLPHTRRWRDDVFTLPVDERWAGREDELASWVRQAAG</sequence>
<protein>
    <submittedName>
        <fullName evidence="1">Uncharacterized protein</fullName>
    </submittedName>
</protein>
<evidence type="ECO:0000313" key="2">
    <source>
        <dbReference type="Proteomes" id="UP000749311"/>
    </source>
</evidence>
<comment type="caution">
    <text evidence="1">The sequence shown here is derived from an EMBL/GenBank/DDBJ whole genome shotgun (WGS) entry which is preliminary data.</text>
</comment>
<dbReference type="SUPFAM" id="SSF53383">
    <property type="entry name" value="PLP-dependent transferases"/>
    <property type="match status" value="1"/>
</dbReference>
<dbReference type="EMBL" id="JAAMOZ010000001">
    <property type="protein sequence ID" value="NIH56960.1"/>
    <property type="molecule type" value="Genomic_DNA"/>
</dbReference>
<accession>A0ABX0SEZ2</accession>
<dbReference type="Gene3D" id="3.40.640.10">
    <property type="entry name" value="Type I PLP-dependent aspartate aminotransferase-like (Major domain)"/>
    <property type="match status" value="1"/>
</dbReference>